<proteinExistence type="inferred from homology"/>
<evidence type="ECO:0000256" key="1">
    <source>
        <dbReference type="ARBA" id="ARBA00006734"/>
    </source>
</evidence>
<keyword evidence="2" id="KW-0637">Prenyltransferase</keyword>
<dbReference type="SUPFAM" id="SSF48439">
    <property type="entry name" value="Protein prenylyltransferase"/>
    <property type="match status" value="1"/>
</dbReference>
<organism evidence="5 6">
    <name type="scientific">Lingula anatina</name>
    <name type="common">Brachiopod</name>
    <name type="synonym">Lingula unguis</name>
    <dbReference type="NCBI Taxonomy" id="7574"/>
    <lineage>
        <taxon>Eukaryota</taxon>
        <taxon>Metazoa</taxon>
        <taxon>Spiralia</taxon>
        <taxon>Lophotrochozoa</taxon>
        <taxon>Brachiopoda</taxon>
        <taxon>Linguliformea</taxon>
        <taxon>Lingulata</taxon>
        <taxon>Lingulida</taxon>
        <taxon>Linguloidea</taxon>
        <taxon>Lingulidae</taxon>
        <taxon>Lingula</taxon>
    </lineage>
</organism>
<dbReference type="Gene3D" id="1.25.40.120">
    <property type="entry name" value="Protein prenylyltransferase"/>
    <property type="match status" value="1"/>
</dbReference>
<dbReference type="FunCoup" id="A0A1S3IB36">
    <property type="interactions" value="525"/>
</dbReference>
<name>A0A1S3IB36_LINAN</name>
<keyword evidence="4" id="KW-0677">Repeat</keyword>
<dbReference type="RefSeq" id="XP_013395480.1">
    <property type="nucleotide sequence ID" value="XM_013540026.1"/>
</dbReference>
<dbReference type="PANTHER" id="PTHR11129:SF3">
    <property type="entry name" value="PROTEIN PRENYLTRANSFERASE ALPHA SUBUNIT REPEAT-CONTAINING PROTEIN 1"/>
    <property type="match status" value="1"/>
</dbReference>
<sequence length="412" mass="47634">MENSETENRAIRVLSDLDAAFRRHPDISEFDILPVKEPESNRSPIIVAELALGMELWSARLVYIYCYGKLMKWRSHASGCHLLHSTRSVDAARNILEPPELLRLSRAVILINPECYSIWNIRKELLQEKHVSVYEELKLSALVLSKHPKSPETFAHRKWILSLSCFGADIVDNSQIEPNQSGNPSLRVSHIIPRVMKLSTEELKALINEEMRVCTMAAEKYANNYNAWSHRIWVIINLFNCNKQFIMAEYENTRSYVSMHVSDHSGFHYRQFLLSNAEQTSSILQQELDFISELISVYPGHEALWYHRRFIIHAMYNLQNISKSDAVIDTSSSTEGEDLLIPYDYQTVNVMDHCLVPQSSKCAKKLKIDDSGILKSEITKIELIIDSEPDNSWQQQLAKAYMKWIKQYQSRT</sequence>
<evidence type="ECO:0000256" key="4">
    <source>
        <dbReference type="ARBA" id="ARBA00022737"/>
    </source>
</evidence>
<evidence type="ECO:0000256" key="2">
    <source>
        <dbReference type="ARBA" id="ARBA00022602"/>
    </source>
</evidence>
<evidence type="ECO:0000313" key="5">
    <source>
        <dbReference type="Proteomes" id="UP000085678"/>
    </source>
</evidence>
<dbReference type="KEGG" id="lak:106162675"/>
<dbReference type="OrthoDB" id="5358702at2759"/>
<comment type="similarity">
    <text evidence="1">Belongs to the protein prenyltransferase subunit alpha family.</text>
</comment>
<dbReference type="PANTHER" id="PTHR11129">
    <property type="entry name" value="PROTEIN FARNESYLTRANSFERASE ALPHA SUBUNIT/RAB GERANYLGERANYL TRANSFERASE ALPHA SUBUNIT"/>
    <property type="match status" value="1"/>
</dbReference>
<dbReference type="GO" id="GO:0008318">
    <property type="term" value="F:protein prenyltransferase activity"/>
    <property type="evidence" value="ECO:0007669"/>
    <property type="project" value="InterPro"/>
</dbReference>
<dbReference type="OMA" id="CCNTEQR"/>
<keyword evidence="3" id="KW-0808">Transferase</keyword>
<accession>A0A1S3IB36</accession>
<dbReference type="InterPro" id="IPR002088">
    <property type="entry name" value="Prenyl_trans_a"/>
</dbReference>
<gene>
    <name evidence="6" type="primary">LOC106162675</name>
</gene>
<protein>
    <submittedName>
        <fullName evidence="6">Protein prenyltransferase alpha subunit repeat-containing protein 1-A</fullName>
    </submittedName>
</protein>
<dbReference type="InParanoid" id="A0A1S3IB36"/>
<evidence type="ECO:0000313" key="6">
    <source>
        <dbReference type="RefSeq" id="XP_013395480.1"/>
    </source>
</evidence>
<dbReference type="GeneID" id="106162675"/>
<dbReference type="PROSITE" id="PS51147">
    <property type="entry name" value="PFTA"/>
    <property type="match status" value="3"/>
</dbReference>
<keyword evidence="5" id="KW-1185">Reference proteome</keyword>
<evidence type="ECO:0000256" key="3">
    <source>
        <dbReference type="ARBA" id="ARBA00022679"/>
    </source>
</evidence>
<dbReference type="Pfam" id="PF01239">
    <property type="entry name" value="PPTA"/>
    <property type="match status" value="5"/>
</dbReference>
<dbReference type="STRING" id="7574.A0A1S3IB36"/>
<dbReference type="GO" id="GO:0005737">
    <property type="term" value="C:cytoplasm"/>
    <property type="evidence" value="ECO:0007669"/>
    <property type="project" value="TreeGrafter"/>
</dbReference>
<dbReference type="Proteomes" id="UP000085678">
    <property type="component" value="Unplaced"/>
</dbReference>
<dbReference type="AlphaFoldDB" id="A0A1S3IB36"/>
<reference evidence="6" key="1">
    <citation type="submission" date="2025-08" db="UniProtKB">
        <authorList>
            <consortium name="RefSeq"/>
        </authorList>
    </citation>
    <scope>IDENTIFICATION</scope>
    <source>
        <tissue evidence="6">Gonads</tissue>
    </source>
</reference>